<dbReference type="Pfam" id="PF07963">
    <property type="entry name" value="N_methyl"/>
    <property type="match status" value="1"/>
</dbReference>
<evidence type="ECO:0000256" key="3">
    <source>
        <dbReference type="ARBA" id="ARBA00022692"/>
    </source>
</evidence>
<evidence type="ECO:0000256" key="6">
    <source>
        <dbReference type="SAM" id="Phobius"/>
    </source>
</evidence>
<evidence type="ECO:0000256" key="5">
    <source>
        <dbReference type="ARBA" id="ARBA00023136"/>
    </source>
</evidence>
<evidence type="ECO:0000256" key="1">
    <source>
        <dbReference type="ARBA" id="ARBA00004167"/>
    </source>
</evidence>
<evidence type="ECO:0000256" key="2">
    <source>
        <dbReference type="ARBA" id="ARBA00022481"/>
    </source>
</evidence>
<dbReference type="EMBL" id="BMZH01000002">
    <property type="protein sequence ID" value="GHA87154.1"/>
    <property type="molecule type" value="Genomic_DNA"/>
</dbReference>
<dbReference type="GO" id="GO:0015627">
    <property type="term" value="C:type II protein secretion system complex"/>
    <property type="evidence" value="ECO:0007669"/>
    <property type="project" value="InterPro"/>
</dbReference>
<evidence type="ECO:0000313" key="8">
    <source>
        <dbReference type="Proteomes" id="UP000634004"/>
    </source>
</evidence>
<dbReference type="AlphaFoldDB" id="A0A8J3CQR1"/>
<dbReference type="RefSeq" id="WP_189495658.1">
    <property type="nucleotide sequence ID" value="NZ_BMZH01000002.1"/>
</dbReference>
<feature type="transmembrane region" description="Helical" evidence="6">
    <location>
        <begin position="20"/>
        <end position="43"/>
    </location>
</feature>
<accession>A0A8J3CQR1</accession>
<keyword evidence="8" id="KW-1185">Reference proteome</keyword>
<evidence type="ECO:0000313" key="7">
    <source>
        <dbReference type="EMBL" id="GHA87154.1"/>
    </source>
</evidence>
<sequence>MPTSPIRNKADRHNNREAGFSLVELLAVLAILSLMLGAVVLNLPKPRSETDRVSAAITAQVSRFLDDGVVAGEIRALGLDADALVLFRHDGRSWSRAVDLPWPEDARVTLNRNGDRIELPETAEPTLLFEPYGAVPDFTLTFAARDGQYILRADERGRVIRTVER</sequence>
<name>A0A8J3CQR1_9PROT</name>
<comment type="caution">
    <text evidence="7">The sequence shown here is derived from an EMBL/GenBank/DDBJ whole genome shotgun (WGS) entry which is preliminary data.</text>
</comment>
<evidence type="ECO:0008006" key="9">
    <source>
        <dbReference type="Google" id="ProtNLM"/>
    </source>
</evidence>
<keyword evidence="4 6" id="KW-1133">Transmembrane helix</keyword>
<dbReference type="PROSITE" id="PS00409">
    <property type="entry name" value="PROKAR_NTER_METHYL"/>
    <property type="match status" value="1"/>
</dbReference>
<keyword evidence="3 6" id="KW-0812">Transmembrane</keyword>
<dbReference type="PRINTS" id="PR00885">
    <property type="entry name" value="BCTERIALGSPH"/>
</dbReference>
<proteinExistence type="predicted"/>
<keyword evidence="2" id="KW-0488">Methylation</keyword>
<reference evidence="7" key="2">
    <citation type="submission" date="2020-09" db="EMBL/GenBank/DDBJ databases">
        <authorList>
            <person name="Sun Q."/>
            <person name="Kim S."/>
        </authorList>
    </citation>
    <scope>NUCLEOTIDE SEQUENCE</scope>
    <source>
        <strain evidence="7">KCTC 32513</strain>
    </source>
</reference>
<dbReference type="InterPro" id="IPR045584">
    <property type="entry name" value="Pilin-like"/>
</dbReference>
<gene>
    <name evidence="7" type="ORF">GCM10009069_08050</name>
</gene>
<reference evidence="7" key="1">
    <citation type="journal article" date="2014" name="Int. J. Syst. Evol. Microbiol.">
        <title>Complete genome sequence of Corynebacterium casei LMG S-19264T (=DSM 44701T), isolated from a smear-ripened cheese.</title>
        <authorList>
            <consortium name="US DOE Joint Genome Institute (JGI-PGF)"/>
            <person name="Walter F."/>
            <person name="Albersmeier A."/>
            <person name="Kalinowski J."/>
            <person name="Ruckert C."/>
        </authorList>
    </citation>
    <scope>NUCLEOTIDE SEQUENCE</scope>
    <source>
        <strain evidence="7">KCTC 32513</strain>
    </source>
</reference>
<comment type="subcellular location">
    <subcellularLocation>
        <location evidence="1">Membrane</location>
        <topology evidence="1">Single-pass membrane protein</topology>
    </subcellularLocation>
</comment>
<evidence type="ECO:0000256" key="4">
    <source>
        <dbReference type="ARBA" id="ARBA00022989"/>
    </source>
</evidence>
<dbReference type="GO" id="GO:0015628">
    <property type="term" value="P:protein secretion by the type II secretion system"/>
    <property type="evidence" value="ECO:0007669"/>
    <property type="project" value="InterPro"/>
</dbReference>
<protein>
    <recommendedName>
        <fullName evidence="9">General secretion pathway protein H</fullName>
    </recommendedName>
</protein>
<dbReference type="NCBIfam" id="TIGR02532">
    <property type="entry name" value="IV_pilin_GFxxxE"/>
    <property type="match status" value="1"/>
</dbReference>
<dbReference type="SUPFAM" id="SSF54523">
    <property type="entry name" value="Pili subunits"/>
    <property type="match status" value="1"/>
</dbReference>
<dbReference type="InterPro" id="IPR012902">
    <property type="entry name" value="N_methyl_site"/>
</dbReference>
<organism evidence="7 8">
    <name type="scientific">Algimonas arctica</name>
    <dbReference type="NCBI Taxonomy" id="1479486"/>
    <lineage>
        <taxon>Bacteria</taxon>
        <taxon>Pseudomonadati</taxon>
        <taxon>Pseudomonadota</taxon>
        <taxon>Alphaproteobacteria</taxon>
        <taxon>Maricaulales</taxon>
        <taxon>Robiginitomaculaceae</taxon>
        <taxon>Algimonas</taxon>
    </lineage>
</organism>
<dbReference type="GO" id="GO:0016020">
    <property type="term" value="C:membrane"/>
    <property type="evidence" value="ECO:0007669"/>
    <property type="project" value="UniProtKB-SubCell"/>
</dbReference>
<keyword evidence="5 6" id="KW-0472">Membrane</keyword>
<dbReference type="InterPro" id="IPR002416">
    <property type="entry name" value="T2SS_protein-GspH"/>
</dbReference>
<dbReference type="Proteomes" id="UP000634004">
    <property type="component" value="Unassembled WGS sequence"/>
</dbReference>